<keyword evidence="1" id="KW-1133">Transmembrane helix</keyword>
<accession>X0VB34</accession>
<proteinExistence type="predicted"/>
<comment type="caution">
    <text evidence="2">The sequence shown here is derived from an EMBL/GenBank/DDBJ whole genome shotgun (WGS) entry which is preliminary data.</text>
</comment>
<evidence type="ECO:0000256" key="1">
    <source>
        <dbReference type="SAM" id="Phobius"/>
    </source>
</evidence>
<feature type="non-terminal residue" evidence="2">
    <location>
        <position position="1"/>
    </location>
</feature>
<dbReference type="EMBL" id="BARS01033811">
    <property type="protein sequence ID" value="GAG15460.1"/>
    <property type="molecule type" value="Genomic_DNA"/>
</dbReference>
<keyword evidence="1" id="KW-0472">Membrane</keyword>
<gene>
    <name evidence="2" type="ORF">S01H1_52315</name>
</gene>
<organism evidence="2">
    <name type="scientific">marine sediment metagenome</name>
    <dbReference type="NCBI Taxonomy" id="412755"/>
    <lineage>
        <taxon>unclassified sequences</taxon>
        <taxon>metagenomes</taxon>
        <taxon>ecological metagenomes</taxon>
    </lineage>
</organism>
<evidence type="ECO:0000313" key="2">
    <source>
        <dbReference type="EMBL" id="GAG15460.1"/>
    </source>
</evidence>
<sequence>AAKPLSFGFFSFSLDILIYYFLDTFYRLFFAIFNNVISKLN</sequence>
<feature type="transmembrane region" description="Helical" evidence="1">
    <location>
        <begin position="16"/>
        <end position="37"/>
    </location>
</feature>
<keyword evidence="1" id="KW-0812">Transmembrane</keyword>
<protein>
    <submittedName>
        <fullName evidence="2">Uncharacterized protein</fullName>
    </submittedName>
</protein>
<reference evidence="2" key="1">
    <citation type="journal article" date="2014" name="Front. Microbiol.">
        <title>High frequency of phylogenetically diverse reductive dehalogenase-homologous genes in deep subseafloor sedimentary metagenomes.</title>
        <authorList>
            <person name="Kawai M."/>
            <person name="Futagami T."/>
            <person name="Toyoda A."/>
            <person name="Takaki Y."/>
            <person name="Nishi S."/>
            <person name="Hori S."/>
            <person name="Arai W."/>
            <person name="Tsubouchi T."/>
            <person name="Morono Y."/>
            <person name="Uchiyama I."/>
            <person name="Ito T."/>
            <person name="Fujiyama A."/>
            <person name="Inagaki F."/>
            <person name="Takami H."/>
        </authorList>
    </citation>
    <scope>NUCLEOTIDE SEQUENCE</scope>
    <source>
        <strain evidence="2">Expedition CK06-06</strain>
    </source>
</reference>
<name>X0VB34_9ZZZZ</name>
<dbReference type="AlphaFoldDB" id="X0VB34"/>